<evidence type="ECO:0000313" key="4">
    <source>
        <dbReference type="Proteomes" id="UP000799437"/>
    </source>
</evidence>
<dbReference type="GO" id="GO:0030036">
    <property type="term" value="P:actin cytoskeleton organization"/>
    <property type="evidence" value="ECO:0007669"/>
    <property type="project" value="InterPro"/>
</dbReference>
<evidence type="ECO:0000313" key="3">
    <source>
        <dbReference type="EMBL" id="KAF2753921.1"/>
    </source>
</evidence>
<reference evidence="3" key="1">
    <citation type="journal article" date="2020" name="Stud. Mycol.">
        <title>101 Dothideomycetes genomes: a test case for predicting lifestyles and emergence of pathogens.</title>
        <authorList>
            <person name="Haridas S."/>
            <person name="Albert R."/>
            <person name="Binder M."/>
            <person name="Bloem J."/>
            <person name="Labutti K."/>
            <person name="Salamov A."/>
            <person name="Andreopoulos B."/>
            <person name="Baker S."/>
            <person name="Barry K."/>
            <person name="Bills G."/>
            <person name="Bluhm B."/>
            <person name="Cannon C."/>
            <person name="Castanera R."/>
            <person name="Culley D."/>
            <person name="Daum C."/>
            <person name="Ezra D."/>
            <person name="Gonzalez J."/>
            <person name="Henrissat B."/>
            <person name="Kuo A."/>
            <person name="Liang C."/>
            <person name="Lipzen A."/>
            <person name="Lutzoni F."/>
            <person name="Magnuson J."/>
            <person name="Mondo S."/>
            <person name="Nolan M."/>
            <person name="Ohm R."/>
            <person name="Pangilinan J."/>
            <person name="Park H.-J."/>
            <person name="Ramirez L."/>
            <person name="Alfaro M."/>
            <person name="Sun H."/>
            <person name="Tritt A."/>
            <person name="Yoshinaga Y."/>
            <person name="Zwiers L.-H."/>
            <person name="Turgeon B."/>
            <person name="Goodwin S."/>
            <person name="Spatafora J."/>
            <person name="Crous P."/>
            <person name="Grigoriev I."/>
        </authorList>
    </citation>
    <scope>NUCLEOTIDE SEQUENCE</scope>
    <source>
        <strain evidence="3">CBS 121739</strain>
    </source>
</reference>
<feature type="compositionally biased region" description="Polar residues" evidence="1">
    <location>
        <begin position="53"/>
        <end position="64"/>
    </location>
</feature>
<dbReference type="SUPFAM" id="SSF48371">
    <property type="entry name" value="ARM repeat"/>
    <property type="match status" value="1"/>
</dbReference>
<dbReference type="GO" id="GO:0003779">
    <property type="term" value="F:actin binding"/>
    <property type="evidence" value="ECO:0007669"/>
    <property type="project" value="InterPro"/>
</dbReference>
<feature type="compositionally biased region" description="Polar residues" evidence="1">
    <location>
        <begin position="431"/>
        <end position="446"/>
    </location>
</feature>
<protein>
    <recommendedName>
        <fullName evidence="2">Formin GTPase-binding domain-containing protein</fullName>
    </recommendedName>
</protein>
<feature type="region of interest" description="Disordered" evidence="1">
    <location>
        <begin position="269"/>
        <end position="302"/>
    </location>
</feature>
<accession>A0A6A6VXE3</accession>
<dbReference type="EMBL" id="ML996582">
    <property type="protein sequence ID" value="KAF2753921.1"/>
    <property type="molecule type" value="Genomic_DNA"/>
</dbReference>
<dbReference type="InterPro" id="IPR011989">
    <property type="entry name" value="ARM-like"/>
</dbReference>
<dbReference type="InterPro" id="IPR010473">
    <property type="entry name" value="GTPase-bd"/>
</dbReference>
<dbReference type="InterPro" id="IPR016024">
    <property type="entry name" value="ARM-type_fold"/>
</dbReference>
<feature type="compositionally biased region" description="Polar residues" evidence="1">
    <location>
        <begin position="117"/>
        <end position="141"/>
    </location>
</feature>
<feature type="compositionally biased region" description="Low complexity" evidence="1">
    <location>
        <begin position="292"/>
        <end position="301"/>
    </location>
</feature>
<evidence type="ECO:0000259" key="2">
    <source>
        <dbReference type="SMART" id="SM01140"/>
    </source>
</evidence>
<dbReference type="AlphaFoldDB" id="A0A6A6VXE3"/>
<organism evidence="3 4">
    <name type="scientific">Pseudovirgaria hyperparasitica</name>
    <dbReference type="NCBI Taxonomy" id="470096"/>
    <lineage>
        <taxon>Eukaryota</taxon>
        <taxon>Fungi</taxon>
        <taxon>Dikarya</taxon>
        <taxon>Ascomycota</taxon>
        <taxon>Pezizomycotina</taxon>
        <taxon>Dothideomycetes</taxon>
        <taxon>Dothideomycetes incertae sedis</taxon>
        <taxon>Acrospermales</taxon>
        <taxon>Acrospermaceae</taxon>
        <taxon>Pseudovirgaria</taxon>
    </lineage>
</organism>
<feature type="compositionally biased region" description="Low complexity" evidence="1">
    <location>
        <begin position="503"/>
        <end position="524"/>
    </location>
</feature>
<dbReference type="GeneID" id="54490720"/>
<dbReference type="OrthoDB" id="2155261at2759"/>
<feature type="region of interest" description="Disordered" evidence="1">
    <location>
        <begin position="408"/>
        <end position="524"/>
    </location>
</feature>
<dbReference type="SMART" id="SM01140">
    <property type="entry name" value="Drf_GBD"/>
    <property type="match status" value="1"/>
</dbReference>
<feature type="compositionally biased region" description="Basic and acidic residues" evidence="1">
    <location>
        <begin position="447"/>
        <end position="456"/>
    </location>
</feature>
<feature type="compositionally biased region" description="Polar residues" evidence="1">
    <location>
        <begin position="269"/>
        <end position="281"/>
    </location>
</feature>
<evidence type="ECO:0000256" key="1">
    <source>
        <dbReference type="SAM" id="MobiDB-lite"/>
    </source>
</evidence>
<dbReference type="Proteomes" id="UP000799437">
    <property type="component" value="Unassembled WGS sequence"/>
</dbReference>
<keyword evidence="4" id="KW-1185">Reference proteome</keyword>
<feature type="compositionally biased region" description="Basic and acidic residues" evidence="1">
    <location>
        <begin position="150"/>
        <end position="169"/>
    </location>
</feature>
<dbReference type="GO" id="GO:0031267">
    <property type="term" value="F:small GTPase binding"/>
    <property type="evidence" value="ECO:0007669"/>
    <property type="project" value="InterPro"/>
</dbReference>
<feature type="compositionally biased region" description="Basic and acidic residues" evidence="1">
    <location>
        <begin position="479"/>
        <end position="498"/>
    </location>
</feature>
<feature type="compositionally biased region" description="Polar residues" evidence="1">
    <location>
        <begin position="412"/>
        <end position="422"/>
    </location>
</feature>
<feature type="domain" description="Formin GTPase-binding" evidence="2">
    <location>
        <begin position="364"/>
        <end position="660"/>
    </location>
</feature>
<dbReference type="RefSeq" id="XP_033596372.1">
    <property type="nucleotide sequence ID" value="XM_033749666.1"/>
</dbReference>
<name>A0A6A6VXE3_9PEZI</name>
<gene>
    <name evidence="3" type="ORF">EJ05DRAFT_541485</name>
</gene>
<sequence length="924" mass="102130">MLTVELYRNPLYESPTSLRAKYIYAARAFVYLIVAMATPASSPEKSGHRRNRSTTVLKSIMSSRSPHKRAPSDGTALFKSAKSEHTHGSSTSQPILAPPLNIQQAASARVLGEISNPAGSRSTSKQQARASTTQGSPSKKAQGSMRLRSFVRDKEPKDTPPHFIKDVSKQPKKTKSSTGISNMFGIGKSRGDVHPIPIEPKDKENTTPPNSANGIAETPIWSQFRSQSYQTAPNASAVALSDRHVAEEEIVKYTPTDYSPSKQINFQASARPTLQSRSTSAPRPKSEHLPHDSSMSSLLDSMQRKISGERERIPHARVPVERYKQEPMGKFSSSGFVGPSQKKGGRVKAAVAAYNVKSRDVQGEPSMDPDTIAIEFEAVLESRNVPDVVRSRMRTLADRVKIDFIMKHKTESSGPTRASPSGSAEMMGSLPNCSDVSSTGRSTNSQKLDDEKHRNGSDVSPSKKGRPRSRTFTFNKGDSPTKKPKSEETNATKSDKPHTIAKSPSSRSLSSVTSVKSSSSSKSTKTAVPEDFVNYLRKTTKPQEVEVGKLHKLRLLLRNETVAWVDSFISQGGMGDVVGLIDRILELEWREEHEDALLHETLLCLKGLCTTSLALHKLCEYESKLFPTLLKMLFDEERKGPSEFTTREIVIRVLFTHLCAARGSDLPGRARTILGYLQDPAPPEEAKPLAFILEMHQPRPYRIWCREIVNVTKEVFWIFLHHLNVIPLPSNAAMEEPSIRSEGSSSAPLSRPYSYPLMTSGPKQDYTMVHFPQPRPPVPAAPYIGGVEWDATQYLATHMDLLNGIIASIPTVTERNKLRAELRASGFEKVMGGALRTCKEKFYGHIHDVLREWILAAIDDGWDAKAVRMGETGQISPTKSVKGGSPMKKKEPPPKIETLPQLGFGVDEDRKRRSTSVVDEWLGV</sequence>
<dbReference type="Pfam" id="PF06371">
    <property type="entry name" value="Drf_GBD"/>
    <property type="match status" value="1"/>
</dbReference>
<dbReference type="Gene3D" id="1.25.10.10">
    <property type="entry name" value="Leucine-rich Repeat Variant"/>
    <property type="match status" value="1"/>
</dbReference>
<feature type="region of interest" description="Disordered" evidence="1">
    <location>
        <begin position="115"/>
        <end position="193"/>
    </location>
</feature>
<feature type="region of interest" description="Disordered" evidence="1">
    <location>
        <begin position="40"/>
        <end position="97"/>
    </location>
</feature>
<proteinExistence type="predicted"/>
<feature type="region of interest" description="Disordered" evidence="1">
    <location>
        <begin position="874"/>
        <end position="904"/>
    </location>
</feature>